<dbReference type="InterPro" id="IPR036388">
    <property type="entry name" value="WH-like_DNA-bd_sf"/>
</dbReference>
<dbReference type="Gene3D" id="1.10.10.10">
    <property type="entry name" value="Winged helix-like DNA-binding domain superfamily/Winged helix DNA-binding domain"/>
    <property type="match status" value="1"/>
</dbReference>
<dbReference type="Proteomes" id="UP001215956">
    <property type="component" value="Unassembled WGS sequence"/>
</dbReference>
<dbReference type="InterPro" id="IPR012015">
    <property type="entry name" value="UCP_HTH_arc"/>
</dbReference>
<reference evidence="2 3" key="1">
    <citation type="submission" date="2023-03" db="EMBL/GenBank/DDBJ databases">
        <title>Whole genome sequencing of Methanotrichaceae archaeon M04Ac.</title>
        <authorList>
            <person name="Khomyakova M.A."/>
            <person name="Merkel A.Y."/>
            <person name="Slobodkin A.I."/>
        </authorList>
    </citation>
    <scope>NUCLEOTIDE SEQUENCE [LARGE SCALE GENOMIC DNA]</scope>
    <source>
        <strain evidence="2 3">M04Ac</strain>
    </source>
</reference>
<evidence type="ECO:0000313" key="2">
    <source>
        <dbReference type="EMBL" id="MDF0593094.1"/>
    </source>
</evidence>
<dbReference type="Pfam" id="PF25211">
    <property type="entry name" value="DUF7839"/>
    <property type="match status" value="1"/>
</dbReference>
<dbReference type="CDD" id="cd00092">
    <property type="entry name" value="HTH_CRP"/>
    <property type="match status" value="1"/>
</dbReference>
<dbReference type="InterPro" id="IPR036390">
    <property type="entry name" value="WH_DNA-bd_sf"/>
</dbReference>
<comment type="caution">
    <text evidence="2">The sequence shown here is derived from an EMBL/GenBank/DDBJ whole genome shotgun (WGS) entry which is preliminary data.</text>
</comment>
<dbReference type="InterPro" id="IPR012318">
    <property type="entry name" value="HTH_CRP"/>
</dbReference>
<accession>A0ABT5XEF5</accession>
<keyword evidence="3" id="KW-1185">Reference proteome</keyword>
<name>A0ABT5XEF5_9EURY</name>
<dbReference type="PANTHER" id="PTHR43704">
    <property type="entry name" value="BSR5907 PROTEIN"/>
    <property type="match status" value="1"/>
</dbReference>
<protein>
    <submittedName>
        <fullName evidence="2">MarR family transcriptional regulator</fullName>
    </submittedName>
</protein>
<dbReference type="PIRSF" id="PIRSF004955">
    <property type="entry name" value="HTH_arch"/>
    <property type="match status" value="1"/>
</dbReference>
<dbReference type="Pfam" id="PF12802">
    <property type="entry name" value="MarR_2"/>
    <property type="match status" value="1"/>
</dbReference>
<gene>
    <name evidence="2" type="ORF">P0O24_05800</name>
</gene>
<dbReference type="InterPro" id="IPR000835">
    <property type="entry name" value="HTH_MarR-typ"/>
</dbReference>
<proteinExistence type="predicted"/>
<dbReference type="SUPFAM" id="SSF46785">
    <property type="entry name" value="Winged helix' DNA-binding domain"/>
    <property type="match status" value="1"/>
</dbReference>
<sequence length="262" mass="28233">MVDVLQSKRDSSRFQILVEIAANQPNVRQKEVAERLGVTPQAISEYIKDLVADGLVISDGRMRYRITKEGVEMLLESAAELKRYARFVMEEIISHVSVWSAIADEDLEEGQTVSLAMRGGLLYAGRKEGDGATAVTISDALAGEDVGVSNLKGLISLKEGTVTVCKVPRVQMGGSRKVDLQALKKIVGEGKMVGALGIEPLVALKKVGREPDVFFGAKESAVESAFHGVSSVIVCVDEQVPNLMGRLEAEGLKYELVDLTAS</sequence>
<dbReference type="InterPro" id="IPR057161">
    <property type="entry name" value="DUF7839"/>
</dbReference>
<dbReference type="EMBL" id="JARFPL010000014">
    <property type="protein sequence ID" value="MDF0593094.1"/>
    <property type="molecule type" value="Genomic_DNA"/>
</dbReference>
<dbReference type="RefSeq" id="WP_316968800.1">
    <property type="nucleotide sequence ID" value="NZ_JARFPL010000014.1"/>
</dbReference>
<organism evidence="2 3">
    <name type="scientific">Candidatus Methanocrinis alkalitolerans</name>
    <dbReference type="NCBI Taxonomy" id="3033395"/>
    <lineage>
        <taxon>Archaea</taxon>
        <taxon>Methanobacteriati</taxon>
        <taxon>Methanobacteriota</taxon>
        <taxon>Stenosarchaea group</taxon>
        <taxon>Methanomicrobia</taxon>
        <taxon>Methanotrichales</taxon>
        <taxon>Methanotrichaceae</taxon>
        <taxon>Methanocrinis</taxon>
    </lineage>
</organism>
<dbReference type="SMART" id="SM00419">
    <property type="entry name" value="HTH_CRP"/>
    <property type="match status" value="1"/>
</dbReference>
<evidence type="ECO:0000259" key="1">
    <source>
        <dbReference type="SMART" id="SM00419"/>
    </source>
</evidence>
<evidence type="ECO:0000313" key="3">
    <source>
        <dbReference type="Proteomes" id="UP001215956"/>
    </source>
</evidence>
<feature type="domain" description="HTH crp-type" evidence="1">
    <location>
        <begin position="19"/>
        <end position="68"/>
    </location>
</feature>
<dbReference type="PANTHER" id="PTHR43704:SF2">
    <property type="entry name" value="HTH CRP-TYPE DOMAIN-CONTAINING PROTEIN"/>
    <property type="match status" value="1"/>
</dbReference>